<reference evidence="1 2" key="1">
    <citation type="journal article" date="2021" name="Sci. Rep.">
        <title>The genome of the diatom Chaetoceros tenuissimus carries an ancient integrated fragment of an extant virus.</title>
        <authorList>
            <person name="Hongo Y."/>
            <person name="Kimura K."/>
            <person name="Takaki Y."/>
            <person name="Yoshida Y."/>
            <person name="Baba S."/>
            <person name="Kobayashi G."/>
            <person name="Nagasaki K."/>
            <person name="Hano T."/>
            <person name="Tomaru Y."/>
        </authorList>
    </citation>
    <scope>NUCLEOTIDE SEQUENCE [LARGE SCALE GENOMIC DNA]</scope>
    <source>
        <strain evidence="1 2">NIES-3715</strain>
    </source>
</reference>
<dbReference type="SUPFAM" id="SSF53254">
    <property type="entry name" value="Phosphoglycerate mutase-like"/>
    <property type="match status" value="1"/>
</dbReference>
<dbReference type="Pfam" id="PF00300">
    <property type="entry name" value="His_Phos_1"/>
    <property type="match status" value="1"/>
</dbReference>
<evidence type="ECO:0008006" key="3">
    <source>
        <dbReference type="Google" id="ProtNLM"/>
    </source>
</evidence>
<dbReference type="PANTHER" id="PTHR48100">
    <property type="entry name" value="BROAD-SPECIFICITY PHOSPHATASE YOR283W-RELATED"/>
    <property type="match status" value="1"/>
</dbReference>
<dbReference type="GO" id="GO:0005737">
    <property type="term" value="C:cytoplasm"/>
    <property type="evidence" value="ECO:0007669"/>
    <property type="project" value="TreeGrafter"/>
</dbReference>
<protein>
    <recommendedName>
        <fullName evidence="3">Phosphoglycerate mutase</fullName>
    </recommendedName>
</protein>
<dbReference type="SMART" id="SM00855">
    <property type="entry name" value="PGAM"/>
    <property type="match status" value="1"/>
</dbReference>
<evidence type="ECO:0000313" key="1">
    <source>
        <dbReference type="EMBL" id="GFH61652.1"/>
    </source>
</evidence>
<organism evidence="1 2">
    <name type="scientific">Chaetoceros tenuissimus</name>
    <dbReference type="NCBI Taxonomy" id="426638"/>
    <lineage>
        <taxon>Eukaryota</taxon>
        <taxon>Sar</taxon>
        <taxon>Stramenopiles</taxon>
        <taxon>Ochrophyta</taxon>
        <taxon>Bacillariophyta</taxon>
        <taxon>Coscinodiscophyceae</taxon>
        <taxon>Chaetocerotophycidae</taxon>
        <taxon>Chaetocerotales</taxon>
        <taxon>Chaetocerotaceae</taxon>
        <taxon>Chaetoceros</taxon>
    </lineage>
</organism>
<dbReference type="EMBL" id="BLLK01000074">
    <property type="protein sequence ID" value="GFH61652.1"/>
    <property type="molecule type" value="Genomic_DNA"/>
</dbReference>
<gene>
    <name evidence="1" type="ORF">CTEN210_18128</name>
</gene>
<dbReference type="Proteomes" id="UP001054902">
    <property type="component" value="Unassembled WGS sequence"/>
</dbReference>
<name>A0AAD3HF58_9STRA</name>
<comment type="caution">
    <text evidence="1">The sequence shown here is derived from an EMBL/GenBank/DDBJ whole genome shotgun (WGS) entry which is preliminary data.</text>
</comment>
<dbReference type="PANTHER" id="PTHR48100:SF1">
    <property type="entry name" value="HISTIDINE PHOSPHATASE FAMILY PROTEIN-RELATED"/>
    <property type="match status" value="1"/>
</dbReference>
<sequence length="196" mass="22445">MPKKLYFIRHAETIENVRIEGLRNVGRSFQKFKAPQSSDLKLGARGLAGFAAGHTDAELSPKGKEQIQQLAEILEKEHFLENVTIMAHSPLVRAVQTCQGIVQNHTHVKIVELECLKEMTPGELTLMMNVPLKKRFQKFISWIEEQSNEETIAVVGHSQYFMRFLGLNYKFKNCDVWQVEYLGDGKFGSIEKMYSI</sequence>
<dbReference type="InterPro" id="IPR013078">
    <property type="entry name" value="His_Pase_superF_clade-1"/>
</dbReference>
<accession>A0AAD3HF58</accession>
<dbReference type="Gene3D" id="3.40.50.1240">
    <property type="entry name" value="Phosphoglycerate mutase-like"/>
    <property type="match status" value="1"/>
</dbReference>
<dbReference type="CDD" id="cd07067">
    <property type="entry name" value="HP_PGM_like"/>
    <property type="match status" value="1"/>
</dbReference>
<dbReference type="InterPro" id="IPR050275">
    <property type="entry name" value="PGM_Phosphatase"/>
</dbReference>
<keyword evidence="2" id="KW-1185">Reference proteome</keyword>
<dbReference type="AlphaFoldDB" id="A0AAD3HF58"/>
<proteinExistence type="predicted"/>
<dbReference type="InterPro" id="IPR029033">
    <property type="entry name" value="His_PPase_superfam"/>
</dbReference>
<evidence type="ECO:0000313" key="2">
    <source>
        <dbReference type="Proteomes" id="UP001054902"/>
    </source>
</evidence>
<dbReference type="GO" id="GO:0016791">
    <property type="term" value="F:phosphatase activity"/>
    <property type="evidence" value="ECO:0007669"/>
    <property type="project" value="TreeGrafter"/>
</dbReference>